<dbReference type="OrthoDB" id="1301749at2759"/>
<dbReference type="Proteomes" id="UP000790787">
    <property type="component" value="Chromosome 15"/>
</dbReference>
<dbReference type="InterPro" id="IPR053151">
    <property type="entry name" value="RNase_H-like"/>
</dbReference>
<organism evidence="2 3">
    <name type="scientific">Nicotiana tabacum</name>
    <name type="common">Common tobacco</name>
    <dbReference type="NCBI Taxonomy" id="4097"/>
    <lineage>
        <taxon>Eukaryota</taxon>
        <taxon>Viridiplantae</taxon>
        <taxon>Streptophyta</taxon>
        <taxon>Embryophyta</taxon>
        <taxon>Tracheophyta</taxon>
        <taxon>Spermatophyta</taxon>
        <taxon>Magnoliopsida</taxon>
        <taxon>eudicotyledons</taxon>
        <taxon>Gunneridae</taxon>
        <taxon>Pentapetalae</taxon>
        <taxon>asterids</taxon>
        <taxon>lamiids</taxon>
        <taxon>Solanales</taxon>
        <taxon>Solanaceae</taxon>
        <taxon>Nicotianoideae</taxon>
        <taxon>Nicotianeae</taxon>
        <taxon>Nicotiana</taxon>
    </lineage>
</organism>
<evidence type="ECO:0000313" key="3">
    <source>
        <dbReference type="RefSeq" id="XP_016462503.1"/>
    </source>
</evidence>
<dbReference type="RefSeq" id="XP_016462503.1">
    <property type="nucleotide sequence ID" value="XM_016607017.1"/>
</dbReference>
<reference evidence="3" key="2">
    <citation type="submission" date="2025-08" db="UniProtKB">
        <authorList>
            <consortium name="RefSeq"/>
        </authorList>
    </citation>
    <scope>IDENTIFICATION</scope>
</reference>
<dbReference type="GO" id="GO:0003676">
    <property type="term" value="F:nucleic acid binding"/>
    <property type="evidence" value="ECO:0007669"/>
    <property type="project" value="InterPro"/>
</dbReference>
<dbReference type="PANTHER" id="PTHR47723">
    <property type="entry name" value="OS05G0353850 PROTEIN"/>
    <property type="match status" value="1"/>
</dbReference>
<dbReference type="PaxDb" id="4097-A0A1S3ZDL2"/>
<dbReference type="GeneID" id="107785666"/>
<dbReference type="InterPro" id="IPR002156">
    <property type="entry name" value="RNaseH_domain"/>
</dbReference>
<accession>A0A1S3ZDL2</accession>
<dbReference type="InterPro" id="IPR044730">
    <property type="entry name" value="RNase_H-like_dom_plant"/>
</dbReference>
<proteinExistence type="predicted"/>
<sequence length="366" mass="41177">MTMNRKKTEDYIRWNLHSNNCSLWWDNWLGTGPLKLNGFAPTHKISEIMHTLIQYRPAALDKAIWTPNIIGKFTNKLTWHKKIPFKWSFCVWRALRNKLPTDDKVLQFSSLTVTRCVCCNTPAAGNADHIFSHGNFAKLVWRKYGGPAGVQTEDLTLRLLLMKWCSAKYGAKTSSLTRVLHSIDADIQLLLSTNYPTIKLSLNWTKLYGCIENIQHHTSIKKVAWTRPDTTSGEINTDGSALTNSGLTGAGVIIRGSYGEFILALTCPLGEGTNNSAETKAAILGVQWCIANGFTKIHLEADSSLLSHWLNNDGEPPWTLQIQVQKLQSLLQQCEKIYFSHVYREANCPADSLSKLSHNLLTITNY</sequence>
<dbReference type="SMR" id="A0A1S3ZDL2"/>
<reference evidence="2" key="1">
    <citation type="journal article" date="2014" name="Nat. Commun.">
        <title>The tobacco genome sequence and its comparison with those of tomato and potato.</title>
        <authorList>
            <person name="Sierro N."/>
            <person name="Battey J.N."/>
            <person name="Ouadi S."/>
            <person name="Bakaher N."/>
            <person name="Bovet L."/>
            <person name="Willig A."/>
            <person name="Goepfert S."/>
            <person name="Peitsch M.C."/>
            <person name="Ivanov N.V."/>
        </authorList>
    </citation>
    <scope>NUCLEOTIDE SEQUENCE [LARGE SCALE GENOMIC DNA]</scope>
</reference>
<dbReference type="SUPFAM" id="SSF53098">
    <property type="entry name" value="Ribonuclease H-like"/>
    <property type="match status" value="1"/>
</dbReference>
<dbReference type="InterPro" id="IPR036397">
    <property type="entry name" value="RNaseH_sf"/>
</dbReference>
<dbReference type="GO" id="GO:0004523">
    <property type="term" value="F:RNA-DNA hybrid ribonuclease activity"/>
    <property type="evidence" value="ECO:0007669"/>
    <property type="project" value="InterPro"/>
</dbReference>
<dbReference type="KEGG" id="nta:107785666"/>
<dbReference type="PROSITE" id="PS50879">
    <property type="entry name" value="RNASE_H_1"/>
    <property type="match status" value="1"/>
</dbReference>
<gene>
    <name evidence="3" type="primary">LOC107785666</name>
</gene>
<dbReference type="CDD" id="cd06222">
    <property type="entry name" value="RNase_H_like"/>
    <property type="match status" value="1"/>
</dbReference>
<dbReference type="Pfam" id="PF13456">
    <property type="entry name" value="RVT_3"/>
    <property type="match status" value="1"/>
</dbReference>
<dbReference type="Gene3D" id="3.30.420.10">
    <property type="entry name" value="Ribonuclease H-like superfamily/Ribonuclease H"/>
    <property type="match status" value="1"/>
</dbReference>
<dbReference type="AlphaFoldDB" id="A0A1S3ZDL2"/>
<dbReference type="OMA" id="VEPSECY"/>
<protein>
    <recommendedName>
        <fullName evidence="1">RNase H type-1 domain-containing protein</fullName>
    </recommendedName>
</protein>
<evidence type="ECO:0000313" key="2">
    <source>
        <dbReference type="Proteomes" id="UP000790787"/>
    </source>
</evidence>
<dbReference type="Pfam" id="PF13966">
    <property type="entry name" value="zf-RVT"/>
    <property type="match status" value="1"/>
</dbReference>
<dbReference type="InterPro" id="IPR026960">
    <property type="entry name" value="RVT-Znf"/>
</dbReference>
<name>A0A1S3ZDL2_TOBAC</name>
<keyword evidence="2" id="KW-1185">Reference proteome</keyword>
<dbReference type="PANTHER" id="PTHR47723:SF7">
    <property type="entry name" value="RNASE H FAMILY PROTEIN"/>
    <property type="match status" value="1"/>
</dbReference>
<dbReference type="InterPro" id="IPR012337">
    <property type="entry name" value="RNaseH-like_sf"/>
</dbReference>
<evidence type="ECO:0000259" key="1">
    <source>
        <dbReference type="PROSITE" id="PS50879"/>
    </source>
</evidence>